<organism evidence="6 7">
    <name type="scientific">Lasiodiplodia hormozganensis</name>
    <dbReference type="NCBI Taxonomy" id="869390"/>
    <lineage>
        <taxon>Eukaryota</taxon>
        <taxon>Fungi</taxon>
        <taxon>Dikarya</taxon>
        <taxon>Ascomycota</taxon>
        <taxon>Pezizomycotina</taxon>
        <taxon>Dothideomycetes</taxon>
        <taxon>Dothideomycetes incertae sedis</taxon>
        <taxon>Botryosphaeriales</taxon>
        <taxon>Botryosphaeriaceae</taxon>
        <taxon>Lasiodiplodia</taxon>
    </lineage>
</organism>
<feature type="compositionally biased region" description="Polar residues" evidence="4">
    <location>
        <begin position="169"/>
        <end position="191"/>
    </location>
</feature>
<evidence type="ECO:0000256" key="5">
    <source>
        <dbReference type="SAM" id="Phobius"/>
    </source>
</evidence>
<feature type="compositionally biased region" description="Basic and acidic residues" evidence="4">
    <location>
        <begin position="680"/>
        <end position="691"/>
    </location>
</feature>
<dbReference type="PANTHER" id="PTHR31306">
    <property type="entry name" value="ALPHA-1,6-MANNOSYLTRANSFERASE MNN11-RELATED"/>
    <property type="match status" value="1"/>
</dbReference>
<keyword evidence="2" id="KW-0328">Glycosyltransferase</keyword>
<dbReference type="Gene3D" id="3.90.550.10">
    <property type="entry name" value="Spore Coat Polysaccharide Biosynthesis Protein SpsA, Chain A"/>
    <property type="match status" value="1"/>
</dbReference>
<feature type="compositionally biased region" description="Polar residues" evidence="4">
    <location>
        <begin position="225"/>
        <end position="242"/>
    </location>
</feature>
<evidence type="ECO:0000256" key="4">
    <source>
        <dbReference type="SAM" id="MobiDB-lite"/>
    </source>
</evidence>
<evidence type="ECO:0008006" key="8">
    <source>
        <dbReference type="Google" id="ProtNLM"/>
    </source>
</evidence>
<keyword evidence="5" id="KW-1133">Transmembrane helix</keyword>
<keyword evidence="5" id="KW-0812">Transmembrane</keyword>
<evidence type="ECO:0000256" key="3">
    <source>
        <dbReference type="ARBA" id="ARBA00022679"/>
    </source>
</evidence>
<gene>
    <name evidence="6" type="ORF">DIS24_g6792</name>
</gene>
<keyword evidence="5" id="KW-0472">Membrane</keyword>
<dbReference type="Proteomes" id="UP001175001">
    <property type="component" value="Unassembled WGS sequence"/>
</dbReference>
<feature type="transmembrane region" description="Helical" evidence="5">
    <location>
        <begin position="318"/>
        <end position="335"/>
    </location>
</feature>
<evidence type="ECO:0000313" key="7">
    <source>
        <dbReference type="Proteomes" id="UP001175001"/>
    </source>
</evidence>
<dbReference type="EMBL" id="JAUJDW010000035">
    <property type="protein sequence ID" value="KAK0650533.1"/>
    <property type="molecule type" value="Genomic_DNA"/>
</dbReference>
<dbReference type="AlphaFoldDB" id="A0AA39YD89"/>
<protein>
    <recommendedName>
        <fullName evidence="8">Alpha-1,6-mannosyltransferase MNN10</fullName>
    </recommendedName>
</protein>
<name>A0AA39YD89_9PEZI</name>
<reference evidence="6" key="1">
    <citation type="submission" date="2023-06" db="EMBL/GenBank/DDBJ databases">
        <title>Multi-omics analyses reveal the molecular pathogenesis toolkit of Lasiodiplodia hormozganensis, a cross-kingdom pathogen.</title>
        <authorList>
            <person name="Felix C."/>
            <person name="Meneses R."/>
            <person name="Goncalves M.F.M."/>
            <person name="Tilleman L."/>
            <person name="Duarte A.S."/>
            <person name="Jorrin-Novo J.V."/>
            <person name="Van De Peer Y."/>
            <person name="Deforce D."/>
            <person name="Van Nieuwerburgh F."/>
            <person name="Esteves A.C."/>
            <person name="Alves A."/>
        </authorList>
    </citation>
    <scope>NUCLEOTIDE SEQUENCE</scope>
    <source>
        <strain evidence="6">CBS 339.90</strain>
    </source>
</reference>
<feature type="region of interest" description="Disordered" evidence="4">
    <location>
        <begin position="643"/>
        <end position="691"/>
    </location>
</feature>
<dbReference type="FunFam" id="3.90.550.10:FF:000117">
    <property type="entry name" value="Glycosyltransferase family 34 protein"/>
    <property type="match status" value="1"/>
</dbReference>
<accession>A0AA39YD89</accession>
<dbReference type="InterPro" id="IPR008630">
    <property type="entry name" value="Glyco_trans_34"/>
</dbReference>
<keyword evidence="3" id="KW-0808">Transferase</keyword>
<sequence>MLTVTAMRDVSSIFARTADITQGLREPSRGAIARLEASNPSRDRPALLQNHCTAPARSRETCAALASDIAPSQPACPPRSSANIPVLATATLSYCAHDSNSRNLANLASPTSTTTIPSGHRRRRSSAGPPNLQIDATQQHRDARQGATSGLPARPGFGQPLPAIPGTPVESSQGLLPTPTTQTSMSLSRSPSPQPGGGWASPGLTAPSPYSPHGSGSVSPRIGGSFTTTNGSHNVTWGSAQARSDQVRGYNSRFNPRGGGFFSSHLRRLSQGLPFANTPSGAYAEKEKLERNKWAPRRTGTLSGIPSWIAGRLRFMKFRFALVLIVVLLFALTYLPPFDKIYNHALGGGNKYVIILAANVGGGVMEWKGPREWAIERDSVKNKKRYARRWGYELEIVDMSTKKRYAHEWRESWEKVDTIRNAMRKYPKAEWFWWLDLNTFIMEPSYSLQQHIFADLQASTYRDINEYNPLNISHPLTQEWLDPLSLSAEGDGKPESINLLVPQDCGGFNLGSFFVRRSAWTDRLMDLWWDPVHYEQKHMQWEHKEQDALEYLYENQPWVRSNMAFIHQRKVNAFPPGACSDNGIDPRIHYSEQDRDFLVNMAGCEWGRDCWAEMYSYRELSKRLNAGWWDGVKAWMTGEVGRFRRGKDTDPADQMVLQQQEEEEAERAKQQQQQQPQQQKQDDRNEKNEQA</sequence>
<feature type="compositionally biased region" description="Low complexity" evidence="4">
    <location>
        <begin position="670"/>
        <end position="679"/>
    </location>
</feature>
<evidence type="ECO:0000256" key="1">
    <source>
        <dbReference type="ARBA" id="ARBA00005664"/>
    </source>
</evidence>
<dbReference type="PANTHER" id="PTHR31306:SF5">
    <property type="entry name" value="ALPHA-1,6-MANNOSYLTRANSFERASE MNN10-RELATED"/>
    <property type="match status" value="1"/>
</dbReference>
<feature type="compositionally biased region" description="Polar residues" evidence="4">
    <location>
        <begin position="102"/>
        <end position="117"/>
    </location>
</feature>
<comment type="similarity">
    <text evidence="1">Belongs to the glycosyltransferase 34 family.</text>
</comment>
<keyword evidence="7" id="KW-1185">Reference proteome</keyword>
<evidence type="ECO:0000313" key="6">
    <source>
        <dbReference type="EMBL" id="KAK0650533.1"/>
    </source>
</evidence>
<proteinExistence type="inferred from homology"/>
<feature type="region of interest" description="Disordered" evidence="4">
    <location>
        <begin position="102"/>
        <end position="242"/>
    </location>
</feature>
<dbReference type="GO" id="GO:0000139">
    <property type="term" value="C:Golgi membrane"/>
    <property type="evidence" value="ECO:0007669"/>
    <property type="project" value="TreeGrafter"/>
</dbReference>
<dbReference type="InterPro" id="IPR029044">
    <property type="entry name" value="Nucleotide-diphossugar_trans"/>
</dbReference>
<dbReference type="Pfam" id="PF05637">
    <property type="entry name" value="Glyco_transf_34"/>
    <property type="match status" value="1"/>
</dbReference>
<evidence type="ECO:0000256" key="2">
    <source>
        <dbReference type="ARBA" id="ARBA00022676"/>
    </source>
</evidence>
<dbReference type="GO" id="GO:0006487">
    <property type="term" value="P:protein N-linked glycosylation"/>
    <property type="evidence" value="ECO:0007669"/>
    <property type="project" value="TreeGrafter"/>
</dbReference>
<dbReference type="GO" id="GO:0016757">
    <property type="term" value="F:glycosyltransferase activity"/>
    <property type="evidence" value="ECO:0007669"/>
    <property type="project" value="UniProtKB-KW"/>
</dbReference>
<comment type="caution">
    <text evidence="6">The sequence shown here is derived from an EMBL/GenBank/DDBJ whole genome shotgun (WGS) entry which is preliminary data.</text>
</comment>